<protein>
    <submittedName>
        <fullName evidence="1">Uncharacterized protein</fullName>
    </submittedName>
</protein>
<comment type="caution">
    <text evidence="1">The sequence shown here is derived from an EMBL/GenBank/DDBJ whole genome shotgun (WGS) entry which is preliminary data.</text>
</comment>
<sequence>MDYLMTCTSEELALLVTVNGYPSVAKTIAEASFGKKSEKEWQAIMEAAVHQLIQKQLWDEEKDANGESPISVEVQEFIRSYVESKWMIRCSNQAKSNILMLHHIEGSTWMTHVIDRDIIHEFAYIHREEIPAIVRDYYSFSDAPLEKRLEFNLTDKAFDLLSKPGKEKKVRKMCRFTAEEEEGFEQFVSDLQAEDWSLFNISFFQLEGLEADPYLENIVFFLPSKQGIWLIEYSDHAVKPVQIQLSTHEEWCDLLDGVGMAAANVE</sequence>
<reference evidence="1 2" key="1">
    <citation type="submission" date="2019-03" db="EMBL/GenBank/DDBJ databases">
        <title>Bacillus niacini sp. nov. a Nicotinate-Metabolizing Mesophile Isolated from Soil.</title>
        <authorList>
            <person name="Zhang G."/>
        </authorList>
    </citation>
    <scope>NUCLEOTIDE SEQUENCE [LARGE SCALE GENOMIC DNA]</scope>
    <source>
        <strain evidence="1 2">WN066</strain>
    </source>
</reference>
<proteinExistence type="predicted"/>
<dbReference type="EMBL" id="SMYO01000002">
    <property type="protein sequence ID" value="TDK64032.1"/>
    <property type="molecule type" value="Genomic_DNA"/>
</dbReference>
<organism evidence="1 2">
    <name type="scientific">Bacillus salipaludis</name>
    <dbReference type="NCBI Taxonomy" id="2547811"/>
    <lineage>
        <taxon>Bacteria</taxon>
        <taxon>Bacillati</taxon>
        <taxon>Bacillota</taxon>
        <taxon>Bacilli</taxon>
        <taxon>Bacillales</taxon>
        <taxon>Bacillaceae</taxon>
        <taxon>Bacillus</taxon>
    </lineage>
</organism>
<dbReference type="AlphaFoldDB" id="A0A4R5VXJ4"/>
<dbReference type="RefSeq" id="WP_133332978.1">
    <property type="nucleotide sequence ID" value="NZ_SMYO01000002.1"/>
</dbReference>
<gene>
    <name evidence="1" type="ORF">E2K98_03965</name>
</gene>
<evidence type="ECO:0000313" key="2">
    <source>
        <dbReference type="Proteomes" id="UP000295132"/>
    </source>
</evidence>
<accession>A0A4R5VXJ4</accession>
<name>A0A4R5VXJ4_9BACI</name>
<dbReference type="Proteomes" id="UP000295132">
    <property type="component" value="Unassembled WGS sequence"/>
</dbReference>
<evidence type="ECO:0000313" key="1">
    <source>
        <dbReference type="EMBL" id="TDK64032.1"/>
    </source>
</evidence>